<organism evidence="1 2">
    <name type="scientific">Aspergillus candidus</name>
    <dbReference type="NCBI Taxonomy" id="41067"/>
    <lineage>
        <taxon>Eukaryota</taxon>
        <taxon>Fungi</taxon>
        <taxon>Dikarya</taxon>
        <taxon>Ascomycota</taxon>
        <taxon>Pezizomycotina</taxon>
        <taxon>Eurotiomycetes</taxon>
        <taxon>Eurotiomycetidae</taxon>
        <taxon>Eurotiales</taxon>
        <taxon>Aspergillaceae</taxon>
        <taxon>Aspergillus</taxon>
        <taxon>Aspergillus subgen. Circumdati</taxon>
    </lineage>
</organism>
<dbReference type="GeneID" id="36522979"/>
<dbReference type="Proteomes" id="UP000234585">
    <property type="component" value="Unassembled WGS sequence"/>
</dbReference>
<evidence type="ECO:0000313" key="2">
    <source>
        <dbReference type="Proteomes" id="UP000234585"/>
    </source>
</evidence>
<reference evidence="1 2" key="1">
    <citation type="submission" date="2017-12" db="EMBL/GenBank/DDBJ databases">
        <authorList>
            <consortium name="DOE Joint Genome Institute"/>
            <person name="Haridas S."/>
            <person name="Kjaerbolling I."/>
            <person name="Vesth T.C."/>
            <person name="Frisvad J.C."/>
            <person name="Nybo J.L."/>
            <person name="Theobald S."/>
            <person name="Kuo A."/>
            <person name="Bowyer P."/>
            <person name="Matsuda Y."/>
            <person name="Mondo S."/>
            <person name="Lyhne E.K."/>
            <person name="Kogle M.E."/>
            <person name="Clum A."/>
            <person name="Lipzen A."/>
            <person name="Salamov A."/>
            <person name="Ngan C.Y."/>
            <person name="Daum C."/>
            <person name="Chiniquy J."/>
            <person name="Barry K."/>
            <person name="LaButti K."/>
            <person name="Simmons B.A."/>
            <person name="Magnuson J.K."/>
            <person name="Mortensen U.H."/>
            <person name="Larsen T.O."/>
            <person name="Grigoriev I.V."/>
            <person name="Baker S.E."/>
            <person name="Andersen M.R."/>
            <person name="Nordberg H.P."/>
            <person name="Cantor M.N."/>
            <person name="Hua S.X."/>
        </authorList>
    </citation>
    <scope>NUCLEOTIDE SEQUENCE [LARGE SCALE GENOMIC DNA]</scope>
    <source>
        <strain evidence="1 2">CBS 102.13</strain>
    </source>
</reference>
<dbReference type="AlphaFoldDB" id="A0A2I2FMP1"/>
<sequence length="149" mass="16888">MGSSKPLHAFRIAKTPKRLQDFARNLEVALERAIANNGPYNKVSVLAFHWANDEMQVEILESQLLEIFTKVYGYETESFTILVAQSTQCLADKLVEWSKRRRGKRTLRICVYSGHASHAAKYQKTGKILSGTYISTDLATDNPNVINHF</sequence>
<protein>
    <submittedName>
        <fullName evidence="1">Uncharacterized protein</fullName>
    </submittedName>
</protein>
<proteinExistence type="predicted"/>
<dbReference type="OrthoDB" id="4760831at2759"/>
<name>A0A2I2FMP1_ASPCN</name>
<accession>A0A2I2FMP1</accession>
<evidence type="ECO:0000313" key="1">
    <source>
        <dbReference type="EMBL" id="PLB41869.1"/>
    </source>
</evidence>
<dbReference type="EMBL" id="KZ559119">
    <property type="protein sequence ID" value="PLB41869.1"/>
    <property type="molecule type" value="Genomic_DNA"/>
</dbReference>
<keyword evidence="2" id="KW-1185">Reference proteome</keyword>
<dbReference type="RefSeq" id="XP_024675881.1">
    <property type="nucleotide sequence ID" value="XM_024815819.1"/>
</dbReference>
<gene>
    <name evidence="1" type="ORF">BDW47DRAFT_122314</name>
</gene>